<dbReference type="EMBL" id="AMGY01000009">
    <property type="protein sequence ID" value="EXJ78327.1"/>
    <property type="molecule type" value="Genomic_DNA"/>
</dbReference>
<dbReference type="eggNOG" id="ENOG502RPWH">
    <property type="taxonomic scope" value="Eukaryota"/>
</dbReference>
<name>W9XCY9_9EURO</name>
<feature type="region of interest" description="Disordered" evidence="1">
    <location>
        <begin position="126"/>
        <end position="145"/>
    </location>
</feature>
<dbReference type="AlphaFoldDB" id="W9XCY9"/>
<evidence type="ECO:0000313" key="3">
    <source>
        <dbReference type="EMBL" id="EXJ78327.1"/>
    </source>
</evidence>
<evidence type="ECO:0000256" key="2">
    <source>
        <dbReference type="SAM" id="Phobius"/>
    </source>
</evidence>
<feature type="region of interest" description="Disordered" evidence="1">
    <location>
        <begin position="1"/>
        <end position="39"/>
    </location>
</feature>
<keyword evidence="2" id="KW-0472">Membrane</keyword>
<feature type="compositionally biased region" description="Pro residues" evidence="1">
    <location>
        <begin position="10"/>
        <end position="22"/>
    </location>
</feature>
<protein>
    <submittedName>
        <fullName evidence="3">Uncharacterized protein</fullName>
    </submittedName>
</protein>
<organism evidence="3 4">
    <name type="scientific">Capronia epimyces CBS 606.96</name>
    <dbReference type="NCBI Taxonomy" id="1182542"/>
    <lineage>
        <taxon>Eukaryota</taxon>
        <taxon>Fungi</taxon>
        <taxon>Dikarya</taxon>
        <taxon>Ascomycota</taxon>
        <taxon>Pezizomycotina</taxon>
        <taxon>Eurotiomycetes</taxon>
        <taxon>Chaetothyriomycetidae</taxon>
        <taxon>Chaetothyriales</taxon>
        <taxon>Herpotrichiellaceae</taxon>
        <taxon>Capronia</taxon>
    </lineage>
</organism>
<dbReference type="RefSeq" id="XP_007737772.1">
    <property type="nucleotide sequence ID" value="XM_007739582.1"/>
</dbReference>
<proteinExistence type="predicted"/>
<dbReference type="HOGENOM" id="CLU_1906768_0_0_1"/>
<feature type="transmembrane region" description="Helical" evidence="2">
    <location>
        <begin position="44"/>
        <end position="64"/>
    </location>
</feature>
<gene>
    <name evidence="3" type="ORF">A1O3_09488</name>
</gene>
<feature type="region of interest" description="Disordered" evidence="1">
    <location>
        <begin position="70"/>
        <end position="94"/>
    </location>
</feature>
<keyword evidence="2" id="KW-0812">Transmembrane</keyword>
<dbReference type="GeneID" id="19173572"/>
<sequence>MPGPRFSLPASPPRPAKSPPNHPLTKVQNAANRAPSGGRKIRPLVYAIGIAGIVGSGALIGAILKISHQEEAQKGQAQQQVQPQGNTIQQNEQPDYAKSIQTLETKRGHLIGQKIQLERKIQELRDSQRRRAEEEAEKKEFRMNK</sequence>
<keyword evidence="2" id="KW-1133">Transmembrane helix</keyword>
<evidence type="ECO:0000313" key="4">
    <source>
        <dbReference type="Proteomes" id="UP000019478"/>
    </source>
</evidence>
<feature type="compositionally biased region" description="Low complexity" evidence="1">
    <location>
        <begin position="74"/>
        <end position="85"/>
    </location>
</feature>
<evidence type="ECO:0000256" key="1">
    <source>
        <dbReference type="SAM" id="MobiDB-lite"/>
    </source>
</evidence>
<accession>W9XCY9</accession>
<comment type="caution">
    <text evidence="3">The sequence shown here is derived from an EMBL/GenBank/DDBJ whole genome shotgun (WGS) entry which is preliminary data.</text>
</comment>
<keyword evidence="4" id="KW-1185">Reference proteome</keyword>
<dbReference type="OrthoDB" id="4120903at2759"/>
<reference evidence="3 4" key="1">
    <citation type="submission" date="2013-03" db="EMBL/GenBank/DDBJ databases">
        <title>The Genome Sequence of Capronia epimyces CBS 606.96.</title>
        <authorList>
            <consortium name="The Broad Institute Genomics Platform"/>
            <person name="Cuomo C."/>
            <person name="de Hoog S."/>
            <person name="Gorbushina A."/>
            <person name="Walker B."/>
            <person name="Young S.K."/>
            <person name="Zeng Q."/>
            <person name="Gargeya S."/>
            <person name="Fitzgerald M."/>
            <person name="Haas B."/>
            <person name="Abouelleil A."/>
            <person name="Allen A.W."/>
            <person name="Alvarado L."/>
            <person name="Arachchi H.M."/>
            <person name="Berlin A.M."/>
            <person name="Chapman S.B."/>
            <person name="Gainer-Dewar J."/>
            <person name="Goldberg J."/>
            <person name="Griggs A."/>
            <person name="Gujja S."/>
            <person name="Hansen M."/>
            <person name="Howarth C."/>
            <person name="Imamovic A."/>
            <person name="Ireland A."/>
            <person name="Larimer J."/>
            <person name="McCowan C."/>
            <person name="Murphy C."/>
            <person name="Pearson M."/>
            <person name="Poon T.W."/>
            <person name="Priest M."/>
            <person name="Roberts A."/>
            <person name="Saif S."/>
            <person name="Shea T."/>
            <person name="Sisk P."/>
            <person name="Sykes S."/>
            <person name="Wortman J."/>
            <person name="Nusbaum C."/>
            <person name="Birren B."/>
        </authorList>
    </citation>
    <scope>NUCLEOTIDE SEQUENCE [LARGE SCALE GENOMIC DNA]</scope>
    <source>
        <strain evidence="3 4">CBS 606.96</strain>
    </source>
</reference>
<dbReference type="Proteomes" id="UP000019478">
    <property type="component" value="Unassembled WGS sequence"/>
</dbReference>